<dbReference type="PANTHER" id="PTHR43496">
    <property type="entry name" value="PROTEIN LPLB"/>
    <property type="match status" value="1"/>
</dbReference>
<keyword evidence="9" id="KW-1185">Reference proteome</keyword>
<feature type="transmembrane region" description="Helical" evidence="5">
    <location>
        <begin position="43"/>
        <end position="61"/>
    </location>
</feature>
<sequence>MSAAPAPSPPRAVTASAPATHDAAGPPSRWVRLRRSRWWRHRAAYLMLLPGLVWFAIYKYAPMYGVVIAFKDYNLGLGIVGSPWADPWYKYFEQFFSSPYFVPLLRNTFLISIYKIIWGTIPPLLLALLLNECRRTWLRRWVQTLSYMPHFLSWVIVFGITVAFLSQSTGLVNRTLESLGGDPIGFLTSNDWFRSVLVGADAWKDLGWGAIIYLAAMIGIDPQRYEAARVDGASRLQQIWHVTLPGIRTVVILLFVLRLGHILEAGFEQVYIFYNVQVYPVADIIDTWVFRTGLESLNFSLAAAVGLFKAMIGLVLIVVANRLAKRWDGQLW</sequence>
<evidence type="ECO:0000256" key="4">
    <source>
        <dbReference type="ARBA" id="ARBA00023136"/>
    </source>
</evidence>
<feature type="compositionally biased region" description="Pro residues" evidence="6">
    <location>
        <begin position="1"/>
        <end position="10"/>
    </location>
</feature>
<dbReference type="Gene3D" id="1.10.3720.10">
    <property type="entry name" value="MetI-like"/>
    <property type="match status" value="1"/>
</dbReference>
<feature type="transmembrane region" description="Helical" evidence="5">
    <location>
        <begin position="239"/>
        <end position="257"/>
    </location>
</feature>
<dbReference type="EMBL" id="SMLB01000001">
    <property type="protein sequence ID" value="TDD72967.1"/>
    <property type="molecule type" value="Genomic_DNA"/>
</dbReference>
<dbReference type="OrthoDB" id="9785836at2"/>
<feature type="transmembrane region" description="Helical" evidence="5">
    <location>
        <begin position="299"/>
        <end position="320"/>
    </location>
</feature>
<keyword evidence="4 5" id="KW-0472">Membrane</keyword>
<feature type="transmembrane region" description="Helical" evidence="5">
    <location>
        <begin position="151"/>
        <end position="172"/>
    </location>
</feature>
<evidence type="ECO:0000256" key="1">
    <source>
        <dbReference type="ARBA" id="ARBA00004141"/>
    </source>
</evidence>
<dbReference type="PROSITE" id="PS50928">
    <property type="entry name" value="ABC_TM1"/>
    <property type="match status" value="1"/>
</dbReference>
<name>A0A4V2YT97_9ACTN</name>
<accession>A0A4V2YT97</accession>
<proteinExistence type="inferred from homology"/>
<gene>
    <name evidence="8" type="ORF">E1262_00265</name>
</gene>
<reference evidence="8 9" key="1">
    <citation type="submission" date="2019-02" db="EMBL/GenBank/DDBJ databases">
        <title>Draft genome sequences of novel Actinobacteria.</title>
        <authorList>
            <person name="Sahin N."/>
            <person name="Ay H."/>
            <person name="Saygin H."/>
        </authorList>
    </citation>
    <scope>NUCLEOTIDE SEQUENCE [LARGE SCALE GENOMIC DNA]</scope>
    <source>
        <strain evidence="8 9">8K307</strain>
    </source>
</reference>
<protein>
    <submittedName>
        <fullName evidence="8">Sugar ABC transporter permease</fullName>
    </submittedName>
</protein>
<dbReference type="GO" id="GO:0055085">
    <property type="term" value="P:transmembrane transport"/>
    <property type="evidence" value="ECO:0007669"/>
    <property type="project" value="InterPro"/>
</dbReference>
<evidence type="ECO:0000259" key="7">
    <source>
        <dbReference type="PROSITE" id="PS50928"/>
    </source>
</evidence>
<feature type="region of interest" description="Disordered" evidence="6">
    <location>
        <begin position="1"/>
        <end position="27"/>
    </location>
</feature>
<keyword evidence="5" id="KW-0813">Transport</keyword>
<comment type="similarity">
    <text evidence="5">Belongs to the binding-protein-dependent transport system permease family.</text>
</comment>
<comment type="caution">
    <text evidence="8">The sequence shown here is derived from an EMBL/GenBank/DDBJ whole genome shotgun (WGS) entry which is preliminary data.</text>
</comment>
<dbReference type="CDD" id="cd06261">
    <property type="entry name" value="TM_PBP2"/>
    <property type="match status" value="1"/>
</dbReference>
<feature type="transmembrane region" description="Helical" evidence="5">
    <location>
        <begin position="192"/>
        <end position="218"/>
    </location>
</feature>
<dbReference type="InterPro" id="IPR035906">
    <property type="entry name" value="MetI-like_sf"/>
</dbReference>
<evidence type="ECO:0000313" key="9">
    <source>
        <dbReference type="Proteomes" id="UP000295217"/>
    </source>
</evidence>
<dbReference type="RefSeq" id="WP_132101042.1">
    <property type="nucleotide sequence ID" value="NZ_SMLB01000001.1"/>
</dbReference>
<comment type="subcellular location">
    <subcellularLocation>
        <location evidence="5">Cell membrane</location>
        <topology evidence="5">Multi-pass membrane protein</topology>
    </subcellularLocation>
    <subcellularLocation>
        <location evidence="1">Membrane</location>
        <topology evidence="1">Multi-pass membrane protein</topology>
    </subcellularLocation>
</comment>
<evidence type="ECO:0000256" key="6">
    <source>
        <dbReference type="SAM" id="MobiDB-lite"/>
    </source>
</evidence>
<dbReference type="SUPFAM" id="SSF161098">
    <property type="entry name" value="MetI-like"/>
    <property type="match status" value="1"/>
</dbReference>
<dbReference type="GO" id="GO:0005886">
    <property type="term" value="C:plasma membrane"/>
    <property type="evidence" value="ECO:0007669"/>
    <property type="project" value="UniProtKB-SubCell"/>
</dbReference>
<evidence type="ECO:0000313" key="8">
    <source>
        <dbReference type="EMBL" id="TDD72967.1"/>
    </source>
</evidence>
<keyword evidence="2 5" id="KW-0812">Transmembrane</keyword>
<feature type="domain" description="ABC transmembrane type-1" evidence="7">
    <location>
        <begin position="105"/>
        <end position="320"/>
    </location>
</feature>
<dbReference type="AlphaFoldDB" id="A0A4V2YT97"/>
<evidence type="ECO:0000256" key="5">
    <source>
        <dbReference type="RuleBase" id="RU363032"/>
    </source>
</evidence>
<evidence type="ECO:0000256" key="3">
    <source>
        <dbReference type="ARBA" id="ARBA00022989"/>
    </source>
</evidence>
<evidence type="ECO:0000256" key="2">
    <source>
        <dbReference type="ARBA" id="ARBA00022692"/>
    </source>
</evidence>
<keyword evidence="3 5" id="KW-1133">Transmembrane helix</keyword>
<organism evidence="8 9">
    <name type="scientific">Jiangella aurantiaca</name>
    <dbReference type="NCBI Taxonomy" id="2530373"/>
    <lineage>
        <taxon>Bacteria</taxon>
        <taxon>Bacillati</taxon>
        <taxon>Actinomycetota</taxon>
        <taxon>Actinomycetes</taxon>
        <taxon>Jiangellales</taxon>
        <taxon>Jiangellaceae</taxon>
        <taxon>Jiangella</taxon>
    </lineage>
</organism>
<dbReference type="Pfam" id="PF00528">
    <property type="entry name" value="BPD_transp_1"/>
    <property type="match status" value="1"/>
</dbReference>
<feature type="transmembrane region" description="Helical" evidence="5">
    <location>
        <begin position="109"/>
        <end position="130"/>
    </location>
</feature>
<dbReference type="PANTHER" id="PTHR43496:SF1">
    <property type="entry name" value="POLYGALACTURONAN_RHAMNOGALACTURONAN TRANSPORT SYSTEM PERMEASE PROTEIN YTEP"/>
    <property type="match status" value="1"/>
</dbReference>
<dbReference type="Proteomes" id="UP000295217">
    <property type="component" value="Unassembled WGS sequence"/>
</dbReference>
<dbReference type="InterPro" id="IPR000515">
    <property type="entry name" value="MetI-like"/>
</dbReference>